<reference evidence="1" key="2">
    <citation type="journal article" date="2014" name="ISME J.">
        <title>Microbial stratification in low pH oxic and suboxic macroscopic growths along an acid mine drainage.</title>
        <authorList>
            <person name="Mendez-Garcia C."/>
            <person name="Mesa V."/>
            <person name="Sprenger R.R."/>
            <person name="Richter M."/>
            <person name="Diez M.S."/>
            <person name="Solano J."/>
            <person name="Bargiela R."/>
            <person name="Golyshina O.V."/>
            <person name="Manteca A."/>
            <person name="Ramos J.L."/>
            <person name="Gallego J.R."/>
            <person name="Llorente I."/>
            <person name="Martins Dos Santos V.A."/>
            <person name="Jensen O.N."/>
            <person name="Pelaez A.I."/>
            <person name="Sanchez J."/>
            <person name="Ferrer M."/>
        </authorList>
    </citation>
    <scope>NUCLEOTIDE SEQUENCE</scope>
</reference>
<protein>
    <submittedName>
        <fullName evidence="1">YacA</fullName>
    </submittedName>
</protein>
<proteinExistence type="predicted"/>
<sequence length="32" mass="3728">MRDFVKQQQEADEHDAWFRHQVQIGLDSANAG</sequence>
<organism evidence="1">
    <name type="scientific">mine drainage metagenome</name>
    <dbReference type="NCBI Taxonomy" id="410659"/>
    <lineage>
        <taxon>unclassified sequences</taxon>
        <taxon>metagenomes</taxon>
        <taxon>ecological metagenomes</taxon>
    </lineage>
</organism>
<gene>
    <name evidence="1" type="ORF">B1A_04148</name>
</gene>
<feature type="non-terminal residue" evidence="1">
    <location>
        <position position="32"/>
    </location>
</feature>
<dbReference type="EMBL" id="AUZX01003017">
    <property type="protein sequence ID" value="EQD75081.1"/>
    <property type="molecule type" value="Genomic_DNA"/>
</dbReference>
<reference evidence="1" key="1">
    <citation type="submission" date="2013-08" db="EMBL/GenBank/DDBJ databases">
        <authorList>
            <person name="Mendez C."/>
            <person name="Richter M."/>
            <person name="Ferrer M."/>
            <person name="Sanchez J."/>
        </authorList>
    </citation>
    <scope>NUCLEOTIDE SEQUENCE</scope>
</reference>
<evidence type="ECO:0000313" key="1">
    <source>
        <dbReference type="EMBL" id="EQD75081.1"/>
    </source>
</evidence>
<dbReference type="AlphaFoldDB" id="T1BQI2"/>
<name>T1BQI2_9ZZZZ</name>
<accession>T1BQI2</accession>
<comment type="caution">
    <text evidence="1">The sequence shown here is derived from an EMBL/GenBank/DDBJ whole genome shotgun (WGS) entry which is preliminary data.</text>
</comment>
<dbReference type="Gene3D" id="6.20.450.20">
    <property type="match status" value="1"/>
</dbReference>